<evidence type="ECO:0000313" key="4">
    <source>
        <dbReference type="Proteomes" id="UP000199518"/>
    </source>
</evidence>
<proteinExistence type="predicted"/>
<evidence type="ECO:0000256" key="1">
    <source>
        <dbReference type="SAM" id="Coils"/>
    </source>
</evidence>
<accession>A0A1I3MY88</accession>
<protein>
    <submittedName>
        <fullName evidence="3">Uncharacterized protein</fullName>
    </submittedName>
</protein>
<dbReference type="EMBL" id="FOQD01000014">
    <property type="protein sequence ID" value="SFJ01921.1"/>
    <property type="molecule type" value="Genomic_DNA"/>
</dbReference>
<gene>
    <name evidence="3" type="ORF">SAMN05421753_114145</name>
</gene>
<evidence type="ECO:0000313" key="3">
    <source>
        <dbReference type="EMBL" id="SFJ01921.1"/>
    </source>
</evidence>
<reference evidence="4" key="1">
    <citation type="submission" date="2016-10" db="EMBL/GenBank/DDBJ databases">
        <authorList>
            <person name="Varghese N."/>
            <person name="Submissions S."/>
        </authorList>
    </citation>
    <scope>NUCLEOTIDE SEQUENCE [LARGE SCALE GENOMIC DNA]</scope>
    <source>
        <strain evidence="4">DSM 26348</strain>
    </source>
</reference>
<keyword evidence="2" id="KW-0472">Membrane</keyword>
<keyword evidence="4" id="KW-1185">Reference proteome</keyword>
<sequence length="302" mass="34770">MSRRKHQVVDSLELLLDTICNTFGGVVFIAILVIILLQLSGDAHDKAKQSDDPVARQLQSRLTELQEHRTRLEELQQNQLRTLKLLAPENLKDLLDQTAAQHTKRLKLEAELRQLEQQRRSLQEQRRATAVHLQASSRTINELQREVQALQAELQHQRDARKTVLRTTVLHSPGFRQQVILIAQYDRLYVWHRYSASGERLGLNTEEFVILKHGAGSIETSPNPATGTQLQEGPDARRKLLSRLKQFRPEEVYLAIIVRPDTYDTFRYLRDTVVEAGFEYRLEPTEADEEFVDRGGADGRVQ</sequence>
<dbReference type="AlphaFoldDB" id="A0A1I3MY88"/>
<dbReference type="OrthoDB" id="251046at2"/>
<keyword evidence="1" id="KW-0175">Coiled coil</keyword>
<keyword evidence="2" id="KW-0812">Transmembrane</keyword>
<name>A0A1I3MY88_9PLAN</name>
<dbReference type="RefSeq" id="WP_092053086.1">
    <property type="nucleotide sequence ID" value="NZ_FOQD01000014.1"/>
</dbReference>
<keyword evidence="2" id="KW-1133">Transmembrane helix</keyword>
<evidence type="ECO:0000256" key="2">
    <source>
        <dbReference type="SAM" id="Phobius"/>
    </source>
</evidence>
<feature type="transmembrane region" description="Helical" evidence="2">
    <location>
        <begin position="12"/>
        <end position="37"/>
    </location>
</feature>
<feature type="coiled-coil region" evidence="1">
    <location>
        <begin position="55"/>
        <end position="160"/>
    </location>
</feature>
<organism evidence="3 4">
    <name type="scientific">Planctomicrobium piriforme</name>
    <dbReference type="NCBI Taxonomy" id="1576369"/>
    <lineage>
        <taxon>Bacteria</taxon>
        <taxon>Pseudomonadati</taxon>
        <taxon>Planctomycetota</taxon>
        <taxon>Planctomycetia</taxon>
        <taxon>Planctomycetales</taxon>
        <taxon>Planctomycetaceae</taxon>
        <taxon>Planctomicrobium</taxon>
    </lineage>
</organism>
<dbReference type="Proteomes" id="UP000199518">
    <property type="component" value="Unassembled WGS sequence"/>
</dbReference>
<dbReference type="STRING" id="1576369.SAMN05421753_114145"/>